<protein>
    <submittedName>
        <fullName evidence="1">Uncharacterized protein</fullName>
    </submittedName>
</protein>
<name>F2J493_POLGS</name>
<dbReference type="EMBL" id="CP002568">
    <property type="protein sequence ID" value="ADZ71035.1"/>
    <property type="molecule type" value="Genomic_DNA"/>
</dbReference>
<evidence type="ECO:0000313" key="2">
    <source>
        <dbReference type="Proteomes" id="UP000008130"/>
    </source>
</evidence>
<dbReference type="AlphaFoldDB" id="F2J493"/>
<dbReference type="HOGENOM" id="CLU_2523254_0_0_5"/>
<keyword evidence="2" id="KW-1185">Reference proteome</keyword>
<organism evidence="1 2">
    <name type="scientific">Polymorphum gilvum (strain LMG 25793 / CGMCC 1.9160 / SL003B-26A1)</name>
    <dbReference type="NCBI Taxonomy" id="991905"/>
    <lineage>
        <taxon>Bacteria</taxon>
        <taxon>Pseudomonadati</taxon>
        <taxon>Pseudomonadota</taxon>
        <taxon>Alphaproteobacteria</taxon>
        <taxon>Rhodobacterales</taxon>
        <taxon>Paracoccaceae</taxon>
        <taxon>Polymorphum</taxon>
    </lineage>
</organism>
<dbReference type="RefSeq" id="WP_013653349.1">
    <property type="nucleotide sequence ID" value="NC_015259.1"/>
</dbReference>
<proteinExistence type="predicted"/>
<evidence type="ECO:0000313" key="1">
    <source>
        <dbReference type="EMBL" id="ADZ71035.1"/>
    </source>
</evidence>
<dbReference type="Proteomes" id="UP000008130">
    <property type="component" value="Chromosome"/>
</dbReference>
<dbReference type="OrthoDB" id="8453576at2"/>
<reference evidence="1 2" key="1">
    <citation type="journal article" date="2011" name="J. Bacteriol.">
        <title>Complete genome sequence of Polymorphum gilvum SL003B-26A1T, a crude oil-degrading bacterium from oil-polluted saline soil.</title>
        <authorList>
            <person name="Li S.G."/>
            <person name="Tang Y.Q."/>
            <person name="Nie Y."/>
            <person name="Cai M."/>
            <person name="Wu X.L."/>
        </authorList>
    </citation>
    <scope>NUCLEOTIDE SEQUENCE [LARGE SCALE GENOMIC DNA]</scope>
    <source>
        <strain evidence="2">LMG 25793 / CGMCC 1.9160 / SL003B-26A1</strain>
    </source>
</reference>
<accession>F2J493</accession>
<dbReference type="KEGG" id="pgv:SL003B_2612"/>
<sequence length="84" mass="9027">MSLDRGGIAPAETIGDLRRNGRRLGLTCTGCSRFRYMKDARFPDTVTVTAIALALRCARCGSPDVLTAAVARCSTTGHWPAERS</sequence>
<gene>
    <name evidence="1" type="ordered locus">SL003B_2612</name>
</gene>